<gene>
    <name evidence="2" type="ORF">D9613_010837</name>
</gene>
<dbReference type="EMBL" id="JAACJL010000046">
    <property type="protein sequence ID" value="KAF4612943.1"/>
    <property type="molecule type" value="Genomic_DNA"/>
</dbReference>
<feature type="region of interest" description="Disordered" evidence="1">
    <location>
        <begin position="295"/>
        <end position="358"/>
    </location>
</feature>
<evidence type="ECO:0000256" key="1">
    <source>
        <dbReference type="SAM" id="MobiDB-lite"/>
    </source>
</evidence>
<organism evidence="2 3">
    <name type="scientific">Agrocybe pediades</name>
    <dbReference type="NCBI Taxonomy" id="84607"/>
    <lineage>
        <taxon>Eukaryota</taxon>
        <taxon>Fungi</taxon>
        <taxon>Dikarya</taxon>
        <taxon>Basidiomycota</taxon>
        <taxon>Agaricomycotina</taxon>
        <taxon>Agaricomycetes</taxon>
        <taxon>Agaricomycetidae</taxon>
        <taxon>Agaricales</taxon>
        <taxon>Agaricineae</taxon>
        <taxon>Strophariaceae</taxon>
        <taxon>Agrocybe</taxon>
    </lineage>
</organism>
<accession>A0A8H4VK92</accession>
<keyword evidence="3" id="KW-1185">Reference proteome</keyword>
<sequence>MTPRPILKNTPHPPSFSSSYEASESEADPMDSYSPFRTPDEMTALPFSSAHHVPPLDSPYVHFPPTPSLSRIAMTHSSFSYDRRSIEVSPNICELPERGERKLEDGDYDYFHPHMYHSPHPSGSTPPSPPPVAPNRSGARSASPSDGNRRRHRRPTPILSYSTTRFYPAHSGPDQSIPERPRPEPFPGMHRHQHHHPLPSHHQNQEQRQSDTSSIPPPLVSDVSSSDTDLDTCGTPPVEIVNDTTAQPGIVHISTHFPGGMSVGPANSILHGEGDERTLSLNAMHISNARMGALTAKKVKGKPKSPTSDVVPLPSPEDSADDPMVLDGLKFRPRTRKLSKPKPSAAFHSPSDLGSVALDDADEGCLGGF</sequence>
<dbReference type="Proteomes" id="UP000521872">
    <property type="component" value="Unassembled WGS sequence"/>
</dbReference>
<feature type="compositionally biased region" description="Basic and acidic residues" evidence="1">
    <location>
        <begin position="95"/>
        <end position="112"/>
    </location>
</feature>
<feature type="compositionally biased region" description="Basic residues" evidence="1">
    <location>
        <begin position="189"/>
        <end position="199"/>
    </location>
</feature>
<dbReference type="AlphaFoldDB" id="A0A8H4VK92"/>
<feature type="region of interest" description="Disordered" evidence="1">
    <location>
        <begin position="1"/>
        <end position="67"/>
    </location>
</feature>
<protein>
    <submittedName>
        <fullName evidence="2">Uncharacterized protein</fullName>
    </submittedName>
</protein>
<evidence type="ECO:0000313" key="3">
    <source>
        <dbReference type="Proteomes" id="UP000521872"/>
    </source>
</evidence>
<evidence type="ECO:0000313" key="2">
    <source>
        <dbReference type="EMBL" id="KAF4612943.1"/>
    </source>
</evidence>
<name>A0A8H4VK92_9AGAR</name>
<proteinExistence type="predicted"/>
<reference evidence="2 3" key="1">
    <citation type="submission" date="2019-12" db="EMBL/GenBank/DDBJ databases">
        <authorList>
            <person name="Floudas D."/>
            <person name="Bentzer J."/>
            <person name="Ahren D."/>
            <person name="Johansson T."/>
            <person name="Persson P."/>
            <person name="Tunlid A."/>
        </authorList>
    </citation>
    <scope>NUCLEOTIDE SEQUENCE [LARGE SCALE GENOMIC DNA]</scope>
    <source>
        <strain evidence="2 3">CBS 102.39</strain>
    </source>
</reference>
<feature type="compositionally biased region" description="Basic residues" evidence="1">
    <location>
        <begin position="331"/>
        <end position="340"/>
    </location>
</feature>
<feature type="region of interest" description="Disordered" evidence="1">
    <location>
        <begin position="79"/>
        <end position="234"/>
    </location>
</feature>
<feature type="compositionally biased region" description="Pro residues" evidence="1">
    <location>
        <begin position="124"/>
        <end position="133"/>
    </location>
</feature>
<comment type="caution">
    <text evidence="2">The sequence shown here is derived from an EMBL/GenBank/DDBJ whole genome shotgun (WGS) entry which is preliminary data.</text>
</comment>